<dbReference type="GO" id="GO:0004222">
    <property type="term" value="F:metalloendopeptidase activity"/>
    <property type="evidence" value="ECO:0007669"/>
    <property type="project" value="InterPro"/>
</dbReference>
<keyword evidence="8" id="KW-0865">Zymogen</keyword>
<comment type="cofactor">
    <cofactor evidence="1">
        <name>Zn(2+)</name>
        <dbReference type="ChEBI" id="CHEBI:29105"/>
    </cofactor>
</comment>
<keyword evidence="2" id="KW-0645">Protease</keyword>
<protein>
    <submittedName>
        <fullName evidence="9">Uncharacterized protein</fullName>
    </submittedName>
</protein>
<evidence type="ECO:0000256" key="4">
    <source>
        <dbReference type="ARBA" id="ARBA00022729"/>
    </source>
</evidence>
<evidence type="ECO:0000256" key="7">
    <source>
        <dbReference type="ARBA" id="ARBA00023049"/>
    </source>
</evidence>
<keyword evidence="6" id="KW-0862">Zinc</keyword>
<keyword evidence="7" id="KW-0482">Metalloprotease</keyword>
<dbReference type="InterPro" id="IPR021158">
    <property type="entry name" value="Pept_M10A_Zn_BS"/>
</dbReference>
<evidence type="ECO:0000313" key="10">
    <source>
        <dbReference type="Proteomes" id="UP000297668"/>
    </source>
</evidence>
<sequence>MEALALLALLAGVVYLLARRRTPPACPRCGLPRALALEVSRHRRFCPQVAFRACPFDPRKGVYRQRR</sequence>
<evidence type="ECO:0000256" key="5">
    <source>
        <dbReference type="ARBA" id="ARBA00022801"/>
    </source>
</evidence>
<evidence type="ECO:0000256" key="6">
    <source>
        <dbReference type="ARBA" id="ARBA00022833"/>
    </source>
</evidence>
<dbReference type="EMBL" id="SJZF01000020">
    <property type="protein sequence ID" value="TFU25494.1"/>
    <property type="molecule type" value="Genomic_DNA"/>
</dbReference>
<accession>A0A4Y9F8J6</accession>
<name>A0A4Y9F8J6_9DEIN</name>
<dbReference type="GO" id="GO:0031012">
    <property type="term" value="C:extracellular matrix"/>
    <property type="evidence" value="ECO:0007669"/>
    <property type="project" value="InterPro"/>
</dbReference>
<reference evidence="9 10" key="1">
    <citation type="submission" date="2019-03" db="EMBL/GenBank/DDBJ databases">
        <title>Thermus tengchongensis species for the arsenic transformation mechanism.</title>
        <authorList>
            <person name="Yuan G.C."/>
        </authorList>
    </citation>
    <scope>NUCLEOTIDE SEQUENCE [LARGE SCALE GENOMIC DNA]</scope>
    <source>
        <strain evidence="9 10">15W</strain>
    </source>
</reference>
<dbReference type="GO" id="GO:0008270">
    <property type="term" value="F:zinc ion binding"/>
    <property type="evidence" value="ECO:0007669"/>
    <property type="project" value="InterPro"/>
</dbReference>
<dbReference type="Proteomes" id="UP000297668">
    <property type="component" value="Unassembled WGS sequence"/>
</dbReference>
<keyword evidence="5" id="KW-0378">Hydrolase</keyword>
<dbReference type="RefSeq" id="WP_135260778.1">
    <property type="nucleotide sequence ID" value="NZ_SJZF01000020.1"/>
</dbReference>
<keyword evidence="3" id="KW-0479">Metal-binding</keyword>
<keyword evidence="4" id="KW-0732">Signal</keyword>
<gene>
    <name evidence="9" type="ORF">E0687_10385</name>
</gene>
<evidence type="ECO:0000256" key="3">
    <source>
        <dbReference type="ARBA" id="ARBA00022723"/>
    </source>
</evidence>
<evidence type="ECO:0000256" key="1">
    <source>
        <dbReference type="ARBA" id="ARBA00001947"/>
    </source>
</evidence>
<dbReference type="GO" id="GO:0006508">
    <property type="term" value="P:proteolysis"/>
    <property type="evidence" value="ECO:0007669"/>
    <property type="project" value="UniProtKB-KW"/>
</dbReference>
<proteinExistence type="predicted"/>
<comment type="caution">
    <text evidence="9">The sequence shown here is derived from an EMBL/GenBank/DDBJ whole genome shotgun (WGS) entry which is preliminary data.</text>
</comment>
<evidence type="ECO:0000256" key="2">
    <source>
        <dbReference type="ARBA" id="ARBA00022670"/>
    </source>
</evidence>
<evidence type="ECO:0000256" key="8">
    <source>
        <dbReference type="ARBA" id="ARBA00023145"/>
    </source>
</evidence>
<evidence type="ECO:0000313" key="9">
    <source>
        <dbReference type="EMBL" id="TFU25494.1"/>
    </source>
</evidence>
<dbReference type="PROSITE" id="PS00546">
    <property type="entry name" value="CYSTEINE_SWITCH"/>
    <property type="match status" value="1"/>
</dbReference>
<dbReference type="AlphaFoldDB" id="A0A4Y9F8J6"/>
<organism evidence="9 10">
    <name type="scientific">Thermus tengchongensis</name>
    <dbReference type="NCBI Taxonomy" id="1214928"/>
    <lineage>
        <taxon>Bacteria</taxon>
        <taxon>Thermotogati</taxon>
        <taxon>Deinococcota</taxon>
        <taxon>Deinococci</taxon>
        <taxon>Thermales</taxon>
        <taxon>Thermaceae</taxon>
        <taxon>Thermus</taxon>
    </lineage>
</organism>